<evidence type="ECO:0000256" key="1">
    <source>
        <dbReference type="SAM" id="MobiDB-lite"/>
    </source>
</evidence>
<gene>
    <name evidence="4" type="ORF">C1280_06355</name>
</gene>
<dbReference type="OrthoDB" id="9812426at2"/>
<dbReference type="Proteomes" id="UP000245802">
    <property type="component" value="Chromosome"/>
</dbReference>
<dbReference type="EMBL" id="CP025958">
    <property type="protein sequence ID" value="AWM36679.1"/>
    <property type="molecule type" value="Genomic_DNA"/>
</dbReference>
<dbReference type="PANTHER" id="PTHR23150">
    <property type="entry name" value="SULFATASE MODIFYING FACTOR 1, 2"/>
    <property type="match status" value="1"/>
</dbReference>
<evidence type="ECO:0000313" key="4">
    <source>
        <dbReference type="EMBL" id="AWM36679.1"/>
    </source>
</evidence>
<name>A0A2Z3GQT6_9BACT</name>
<dbReference type="InterPro" id="IPR005532">
    <property type="entry name" value="SUMF_dom"/>
</dbReference>
<dbReference type="KEGG" id="gog:C1280_06355"/>
<dbReference type="Pfam" id="PF03781">
    <property type="entry name" value="FGE-sulfatase"/>
    <property type="match status" value="1"/>
</dbReference>
<sequence>MPTRHILSIAFCTALPLLAVAVSADDKLAPKPSNKVAETPKAAKPEAGKNYVEKTSGFKMVVDDPDTDPPKTHKEEMKAQFEMVWVPGGEFTMGSPAGEAGREATEGPAHKVKVGGFWMAKFECGWDEFDTFWYDENFLKADNLEAQKFGPDAVTRPTNAFVDATYGHPRDGHPALCMTHHAAMMYCNWLQKKTGRAYRLPTEAEWEYAARGGKGDTAYFFGNDPKGLADYAWFKDTSPTDDKPAGVTHKSGTKKPNPFGLYDMYGNVWEWTLDQHDPKAYEKFAKNPLSLGPVTLPTDEKWAHVVRGGSWADKADRCRSAARRVSDKSWMKWDPQEPQSIWWLTRMDVIGFRVVLAESEQPELVGLKPKVVKKSE</sequence>
<feature type="domain" description="Sulfatase-modifying factor enzyme-like" evidence="3">
    <location>
        <begin position="82"/>
        <end position="329"/>
    </location>
</feature>
<dbReference type="InterPro" id="IPR051043">
    <property type="entry name" value="Sulfatase_Mod_Factor_Kinase"/>
</dbReference>
<feature type="signal peptide" evidence="2">
    <location>
        <begin position="1"/>
        <end position="24"/>
    </location>
</feature>
<dbReference type="AlphaFoldDB" id="A0A2Z3GQT6"/>
<dbReference type="Gene3D" id="3.90.1580.10">
    <property type="entry name" value="paralog of FGE (formylglycine-generating enzyme)"/>
    <property type="match status" value="1"/>
</dbReference>
<protein>
    <submittedName>
        <fullName evidence="4">Sulfatase-modifying factor protein</fullName>
    </submittedName>
</protein>
<dbReference type="InterPro" id="IPR016187">
    <property type="entry name" value="CTDL_fold"/>
</dbReference>
<dbReference type="InterPro" id="IPR042095">
    <property type="entry name" value="SUMF_sf"/>
</dbReference>
<keyword evidence="2" id="KW-0732">Signal</keyword>
<dbReference type="PANTHER" id="PTHR23150:SF19">
    <property type="entry name" value="FORMYLGLYCINE-GENERATING ENZYME"/>
    <property type="match status" value="1"/>
</dbReference>
<organism evidence="4 5">
    <name type="scientific">Gemmata obscuriglobus</name>
    <dbReference type="NCBI Taxonomy" id="114"/>
    <lineage>
        <taxon>Bacteria</taxon>
        <taxon>Pseudomonadati</taxon>
        <taxon>Planctomycetota</taxon>
        <taxon>Planctomycetia</taxon>
        <taxon>Gemmatales</taxon>
        <taxon>Gemmataceae</taxon>
        <taxon>Gemmata</taxon>
    </lineage>
</organism>
<dbReference type="GO" id="GO:0120147">
    <property type="term" value="F:formylglycine-generating oxidase activity"/>
    <property type="evidence" value="ECO:0007669"/>
    <property type="project" value="TreeGrafter"/>
</dbReference>
<reference evidence="4 5" key="1">
    <citation type="submission" date="2018-01" db="EMBL/GenBank/DDBJ databases">
        <title>G. obscuriglobus.</title>
        <authorList>
            <person name="Franke J."/>
            <person name="Blomberg W."/>
            <person name="Selmecki A."/>
        </authorList>
    </citation>
    <scope>NUCLEOTIDE SEQUENCE [LARGE SCALE GENOMIC DNA]</scope>
    <source>
        <strain evidence="4 5">DSM 5831</strain>
    </source>
</reference>
<evidence type="ECO:0000256" key="2">
    <source>
        <dbReference type="SAM" id="SignalP"/>
    </source>
</evidence>
<feature type="region of interest" description="Disordered" evidence="1">
    <location>
        <begin position="29"/>
        <end position="49"/>
    </location>
</feature>
<dbReference type="RefSeq" id="WP_010046582.1">
    <property type="nucleotide sequence ID" value="NZ_CP025958.1"/>
</dbReference>
<evidence type="ECO:0000313" key="5">
    <source>
        <dbReference type="Proteomes" id="UP000245802"/>
    </source>
</evidence>
<evidence type="ECO:0000259" key="3">
    <source>
        <dbReference type="Pfam" id="PF03781"/>
    </source>
</evidence>
<dbReference type="SUPFAM" id="SSF56436">
    <property type="entry name" value="C-type lectin-like"/>
    <property type="match status" value="1"/>
</dbReference>
<keyword evidence="5" id="KW-1185">Reference proteome</keyword>
<proteinExistence type="predicted"/>
<accession>A0A2Z3GQT6</accession>
<feature type="chain" id="PRO_5016300062" evidence="2">
    <location>
        <begin position="25"/>
        <end position="376"/>
    </location>
</feature>